<reference evidence="1 2" key="1">
    <citation type="submission" date="2021-06" db="EMBL/GenBank/DDBJ databases">
        <title>Chromosome-level genome assembly of the red-tail catfish (Hemibagrus wyckioides).</title>
        <authorList>
            <person name="Shao F."/>
        </authorList>
    </citation>
    <scope>NUCLEOTIDE SEQUENCE [LARGE SCALE GENOMIC DNA]</scope>
    <source>
        <strain evidence="1">EC202008001</strain>
        <tissue evidence="1">Blood</tissue>
    </source>
</reference>
<gene>
    <name evidence="1" type="ORF">KOW79_019571</name>
</gene>
<dbReference type="AlphaFoldDB" id="A0A9D3N6I9"/>
<dbReference type="Proteomes" id="UP000824219">
    <property type="component" value="Linkage Group LG24"/>
</dbReference>
<keyword evidence="2" id="KW-1185">Reference proteome</keyword>
<dbReference type="EMBL" id="JAHKSW010000024">
    <property type="protein sequence ID" value="KAG7317273.1"/>
    <property type="molecule type" value="Genomic_DNA"/>
</dbReference>
<sequence>MKPKTRNVAWVQCRCGKVTDSRHVSSAFHSHYDIKVTGETPFICTRALSGAEVWHLQLPWEIDRLSITASAKGLLTGLFCQWQWPGCWIRVNGPVRRLLARVPGAVTPHGALTSSCSLL</sequence>
<name>A0A9D3N6I9_9TELE</name>
<accession>A0A9D3N6I9</accession>
<comment type="caution">
    <text evidence="1">The sequence shown here is derived from an EMBL/GenBank/DDBJ whole genome shotgun (WGS) entry which is preliminary data.</text>
</comment>
<organism evidence="1 2">
    <name type="scientific">Hemibagrus wyckioides</name>
    <dbReference type="NCBI Taxonomy" id="337641"/>
    <lineage>
        <taxon>Eukaryota</taxon>
        <taxon>Metazoa</taxon>
        <taxon>Chordata</taxon>
        <taxon>Craniata</taxon>
        <taxon>Vertebrata</taxon>
        <taxon>Euteleostomi</taxon>
        <taxon>Actinopterygii</taxon>
        <taxon>Neopterygii</taxon>
        <taxon>Teleostei</taxon>
        <taxon>Ostariophysi</taxon>
        <taxon>Siluriformes</taxon>
        <taxon>Bagridae</taxon>
        <taxon>Hemibagrus</taxon>
    </lineage>
</organism>
<evidence type="ECO:0000313" key="2">
    <source>
        <dbReference type="Proteomes" id="UP000824219"/>
    </source>
</evidence>
<protein>
    <submittedName>
        <fullName evidence="1">Uncharacterized protein</fullName>
    </submittedName>
</protein>
<evidence type="ECO:0000313" key="1">
    <source>
        <dbReference type="EMBL" id="KAG7317273.1"/>
    </source>
</evidence>
<proteinExistence type="predicted"/>